<evidence type="ECO:0000313" key="1">
    <source>
        <dbReference type="EMBL" id="EKY00489.1"/>
    </source>
</evidence>
<keyword evidence="2" id="KW-1185">Reference proteome</keyword>
<dbReference type="EMBL" id="AMEP01000086">
    <property type="protein sequence ID" value="EKY00489.1"/>
    <property type="molecule type" value="Genomic_DNA"/>
</dbReference>
<dbReference type="Proteomes" id="UP000010433">
    <property type="component" value="Unassembled WGS sequence"/>
</dbReference>
<proteinExistence type="predicted"/>
<sequence length="48" mass="5710">NVKAQVLSCKSYAFGFQNIIFWRIKPMLLQPQKQDFRVFLRGYKESKG</sequence>
<feature type="non-terminal residue" evidence="1">
    <location>
        <position position="1"/>
    </location>
</feature>
<dbReference type="HOGENOM" id="CLU_3146418_0_0_10"/>
<gene>
    <name evidence="1" type="ORF">HMPREF9151_01273</name>
</gene>
<dbReference type="PATRIC" id="fig|1127699.3.peg.1182"/>
<evidence type="ECO:0000313" key="2">
    <source>
        <dbReference type="Proteomes" id="UP000010433"/>
    </source>
</evidence>
<accession>L1NAE6</accession>
<name>L1NAE6_9BACT</name>
<organism evidence="1 2">
    <name type="scientific">Hoylesella saccharolytica F0055</name>
    <dbReference type="NCBI Taxonomy" id="1127699"/>
    <lineage>
        <taxon>Bacteria</taxon>
        <taxon>Pseudomonadati</taxon>
        <taxon>Bacteroidota</taxon>
        <taxon>Bacteroidia</taxon>
        <taxon>Bacteroidales</taxon>
        <taxon>Prevotellaceae</taxon>
        <taxon>Hoylesella</taxon>
    </lineage>
</organism>
<reference evidence="1 2" key="1">
    <citation type="submission" date="2012-05" db="EMBL/GenBank/DDBJ databases">
        <authorList>
            <person name="Weinstock G."/>
            <person name="Sodergren E."/>
            <person name="Lobos E.A."/>
            <person name="Fulton L."/>
            <person name="Fulton R."/>
            <person name="Courtney L."/>
            <person name="Fronick C."/>
            <person name="O'Laughlin M."/>
            <person name="Godfrey J."/>
            <person name="Wilson R.M."/>
            <person name="Miner T."/>
            <person name="Farmer C."/>
            <person name="Delehaunty K."/>
            <person name="Cordes M."/>
            <person name="Minx P."/>
            <person name="Tomlinson C."/>
            <person name="Chen J."/>
            <person name="Wollam A."/>
            <person name="Pepin K.H."/>
            <person name="Bhonagiri V."/>
            <person name="Zhang X."/>
            <person name="Suruliraj S."/>
            <person name="Warren W."/>
            <person name="Mitreva M."/>
            <person name="Mardis E.R."/>
            <person name="Wilson R.K."/>
        </authorList>
    </citation>
    <scope>NUCLEOTIDE SEQUENCE [LARGE SCALE GENOMIC DNA]</scope>
    <source>
        <strain evidence="1 2">F0055</strain>
    </source>
</reference>
<comment type="caution">
    <text evidence="1">The sequence shown here is derived from an EMBL/GenBank/DDBJ whole genome shotgun (WGS) entry which is preliminary data.</text>
</comment>
<protein>
    <submittedName>
        <fullName evidence="1">Uncharacterized protein</fullName>
    </submittedName>
</protein>
<dbReference type="AlphaFoldDB" id="L1NAE6"/>